<evidence type="ECO:0000259" key="2">
    <source>
        <dbReference type="Pfam" id="PF09990"/>
    </source>
</evidence>
<keyword evidence="1" id="KW-0812">Transmembrane</keyword>
<evidence type="ECO:0000313" key="4">
    <source>
        <dbReference type="Proteomes" id="UP000239895"/>
    </source>
</evidence>
<proteinExistence type="predicted"/>
<dbReference type="InterPro" id="IPR019251">
    <property type="entry name" value="DUF2231_TM"/>
</dbReference>
<comment type="caution">
    <text evidence="3">The sequence shown here is derived from an EMBL/GenBank/DDBJ whole genome shotgun (WGS) entry which is preliminary data.</text>
</comment>
<name>A0ABX5EC38_9MICO</name>
<dbReference type="RefSeq" id="WP_106269765.1">
    <property type="nucleotide sequence ID" value="NZ_PVTX01000016.1"/>
</dbReference>
<protein>
    <recommendedName>
        <fullName evidence="2">DUF2231 domain-containing protein</fullName>
    </recommendedName>
</protein>
<dbReference type="Pfam" id="PF09990">
    <property type="entry name" value="DUF2231"/>
    <property type="match status" value="1"/>
</dbReference>
<feature type="transmembrane region" description="Helical" evidence="1">
    <location>
        <begin position="149"/>
        <end position="171"/>
    </location>
</feature>
<sequence length="180" mass="18455">MTGGRRGPLTGVLERLERSESADGLSGVVLRAARQVTPTAGPLYDELRGRSLGHPLHAALTDLPVGLWVGAALLDLTRPPGHATAARRLVGLGVLSTVPTVVTGLTDYRALTRSARRVAAVHATTNGVGNALMVSSWVARRSGRQRTGVLLSTAGLAAAGLGALLGGHVALGMKEPAELP</sequence>
<dbReference type="EMBL" id="PVTX01000016">
    <property type="protein sequence ID" value="PRZ03005.1"/>
    <property type="molecule type" value="Genomic_DNA"/>
</dbReference>
<evidence type="ECO:0000313" key="3">
    <source>
        <dbReference type="EMBL" id="PRZ03005.1"/>
    </source>
</evidence>
<organism evidence="3 4">
    <name type="scientific">Isoptericola halotolerans</name>
    <dbReference type="NCBI Taxonomy" id="300560"/>
    <lineage>
        <taxon>Bacteria</taxon>
        <taxon>Bacillati</taxon>
        <taxon>Actinomycetota</taxon>
        <taxon>Actinomycetes</taxon>
        <taxon>Micrococcales</taxon>
        <taxon>Promicromonosporaceae</taxon>
        <taxon>Isoptericola</taxon>
    </lineage>
</organism>
<accession>A0ABX5EC38</accession>
<reference evidence="3 4" key="1">
    <citation type="submission" date="2018-03" db="EMBL/GenBank/DDBJ databases">
        <title>Comparative analysis of microorganisms from saline springs in Andes Mountain Range, Colombia.</title>
        <authorList>
            <person name="Rubin E."/>
        </authorList>
    </citation>
    <scope>NUCLEOTIDE SEQUENCE [LARGE SCALE GENOMIC DNA]</scope>
    <source>
        <strain evidence="3 4">CG 23</strain>
    </source>
</reference>
<keyword evidence="4" id="KW-1185">Reference proteome</keyword>
<evidence type="ECO:0000256" key="1">
    <source>
        <dbReference type="SAM" id="Phobius"/>
    </source>
</evidence>
<keyword evidence="1" id="KW-1133">Transmembrane helix</keyword>
<dbReference type="Proteomes" id="UP000239895">
    <property type="component" value="Unassembled WGS sequence"/>
</dbReference>
<gene>
    <name evidence="3" type="ORF">BCL65_11627</name>
</gene>
<feature type="domain" description="DUF2231" evidence="2">
    <location>
        <begin position="53"/>
        <end position="172"/>
    </location>
</feature>
<keyword evidence="1" id="KW-0472">Membrane</keyword>